<reference evidence="12 13" key="1">
    <citation type="journal article" date="2014" name="Genome Biol. Evol.">
        <title>The genome of the myxosporean Thelohanellus kitauei shows adaptations to nutrient acquisition within its fish host.</title>
        <authorList>
            <person name="Yang Y."/>
            <person name="Xiong J."/>
            <person name="Zhou Z."/>
            <person name="Huo F."/>
            <person name="Miao W."/>
            <person name="Ran C."/>
            <person name="Liu Y."/>
            <person name="Zhang J."/>
            <person name="Feng J."/>
            <person name="Wang M."/>
            <person name="Wang M."/>
            <person name="Wang L."/>
            <person name="Yao B."/>
        </authorList>
    </citation>
    <scope>NUCLEOTIDE SEQUENCE [LARGE SCALE GENOMIC DNA]</scope>
    <source>
        <strain evidence="12">Wuqing</strain>
    </source>
</reference>
<evidence type="ECO:0000256" key="2">
    <source>
        <dbReference type="ARBA" id="ARBA00004496"/>
    </source>
</evidence>
<keyword evidence="3" id="KW-0963">Cytoplasm</keyword>
<dbReference type="GO" id="GO:0004674">
    <property type="term" value="F:protein serine/threonine kinase activity"/>
    <property type="evidence" value="ECO:0007669"/>
    <property type="project" value="UniProtKB-KW"/>
</dbReference>
<organism evidence="12 13">
    <name type="scientific">Thelohanellus kitauei</name>
    <name type="common">Myxosporean</name>
    <dbReference type="NCBI Taxonomy" id="669202"/>
    <lineage>
        <taxon>Eukaryota</taxon>
        <taxon>Metazoa</taxon>
        <taxon>Cnidaria</taxon>
        <taxon>Myxozoa</taxon>
        <taxon>Myxosporea</taxon>
        <taxon>Bivalvulida</taxon>
        <taxon>Platysporina</taxon>
        <taxon>Myxobolidae</taxon>
        <taxon>Thelohanellus</taxon>
    </lineage>
</organism>
<dbReference type="GO" id="GO:0005737">
    <property type="term" value="C:cytoplasm"/>
    <property type="evidence" value="ECO:0007669"/>
    <property type="project" value="UniProtKB-SubCell"/>
</dbReference>
<gene>
    <name evidence="12" type="ORF">RF11_03482</name>
</gene>
<dbReference type="PROSITE" id="PS50011">
    <property type="entry name" value="PROTEIN_KINASE_DOM"/>
    <property type="match status" value="1"/>
</dbReference>
<comment type="cofactor">
    <cofactor evidence="1">
        <name>Mg(2+)</name>
        <dbReference type="ChEBI" id="CHEBI:18420"/>
    </cofactor>
</comment>
<evidence type="ECO:0000256" key="5">
    <source>
        <dbReference type="ARBA" id="ARBA00022741"/>
    </source>
</evidence>
<evidence type="ECO:0000256" key="10">
    <source>
        <dbReference type="RuleBase" id="RU000304"/>
    </source>
</evidence>
<dbReference type="InterPro" id="IPR000719">
    <property type="entry name" value="Prot_kinase_dom"/>
</dbReference>
<comment type="catalytic activity">
    <reaction evidence="8">
        <text>L-seryl-[protein] + ATP = O-phospho-L-seryl-[protein] + ADP + H(+)</text>
        <dbReference type="Rhea" id="RHEA:17989"/>
        <dbReference type="Rhea" id="RHEA-COMP:9863"/>
        <dbReference type="Rhea" id="RHEA-COMP:11604"/>
        <dbReference type="ChEBI" id="CHEBI:15378"/>
        <dbReference type="ChEBI" id="CHEBI:29999"/>
        <dbReference type="ChEBI" id="CHEBI:30616"/>
        <dbReference type="ChEBI" id="CHEBI:83421"/>
        <dbReference type="ChEBI" id="CHEBI:456216"/>
        <dbReference type="EC" id="2.7.11.1"/>
    </reaction>
</comment>
<evidence type="ECO:0000256" key="1">
    <source>
        <dbReference type="ARBA" id="ARBA00001946"/>
    </source>
</evidence>
<evidence type="ECO:0000256" key="3">
    <source>
        <dbReference type="ARBA" id="ARBA00022490"/>
    </source>
</evidence>
<dbReference type="FunFam" id="3.30.200.20:FF:000017">
    <property type="entry name" value="Non-specific serine/threonine protein kinase"/>
    <property type="match status" value="1"/>
</dbReference>
<protein>
    <submittedName>
        <fullName evidence="12">Citron Rho-interacting kinase</fullName>
    </submittedName>
</protein>
<keyword evidence="13" id="KW-1185">Reference proteome</keyword>
<dbReference type="PANTHER" id="PTHR22988">
    <property type="entry name" value="MYOTONIC DYSTROPHY S/T KINASE-RELATED"/>
    <property type="match status" value="1"/>
</dbReference>
<dbReference type="PANTHER" id="PTHR22988:SF71">
    <property type="entry name" value="CITRON RHO-INTERACTING KINASE"/>
    <property type="match status" value="1"/>
</dbReference>
<dbReference type="GO" id="GO:0005856">
    <property type="term" value="C:cytoskeleton"/>
    <property type="evidence" value="ECO:0007669"/>
    <property type="project" value="TreeGrafter"/>
</dbReference>
<dbReference type="OrthoDB" id="2156623at2759"/>
<keyword evidence="10" id="KW-0723">Serine/threonine-protein kinase</keyword>
<dbReference type="InterPro" id="IPR011009">
    <property type="entry name" value="Kinase-like_dom_sf"/>
</dbReference>
<evidence type="ECO:0000313" key="12">
    <source>
        <dbReference type="EMBL" id="KII62682.1"/>
    </source>
</evidence>
<proteinExistence type="inferred from homology"/>
<dbReference type="OMA" id="FTAINEM"/>
<dbReference type="PROSITE" id="PS00107">
    <property type="entry name" value="PROTEIN_KINASE_ATP"/>
    <property type="match status" value="1"/>
</dbReference>
<name>A0A0C2J0W5_THEKT</name>
<feature type="domain" description="Protein kinase" evidence="11">
    <location>
        <begin position="81"/>
        <end position="256"/>
    </location>
</feature>
<comment type="caution">
    <text evidence="12">The sequence shown here is derived from an EMBL/GenBank/DDBJ whole genome shotgun (WGS) entry which is preliminary data.</text>
</comment>
<dbReference type="InterPro" id="IPR050839">
    <property type="entry name" value="Rho-assoc_Ser/Thr_Kinase"/>
</dbReference>
<keyword evidence="12" id="KW-0418">Kinase</keyword>
<keyword evidence="4" id="KW-0597">Phosphoprotein</keyword>
<dbReference type="SMART" id="SM00220">
    <property type="entry name" value="S_TKc"/>
    <property type="match status" value="1"/>
</dbReference>
<evidence type="ECO:0000256" key="4">
    <source>
        <dbReference type="ARBA" id="ARBA00022553"/>
    </source>
</evidence>
<keyword evidence="12" id="KW-0808">Transferase</keyword>
<dbReference type="EMBL" id="JWZT01004899">
    <property type="protein sequence ID" value="KII62682.1"/>
    <property type="molecule type" value="Genomic_DNA"/>
</dbReference>
<evidence type="ECO:0000256" key="9">
    <source>
        <dbReference type="PROSITE-ProRule" id="PRU10141"/>
    </source>
</evidence>
<dbReference type="InterPro" id="IPR008271">
    <property type="entry name" value="Ser/Thr_kinase_AS"/>
</dbReference>
<feature type="binding site" evidence="9">
    <location>
        <position position="110"/>
    </location>
    <ligand>
        <name>ATP</name>
        <dbReference type="ChEBI" id="CHEBI:30616"/>
    </ligand>
</feature>
<dbReference type="Gene3D" id="3.30.200.20">
    <property type="entry name" value="Phosphorylase Kinase, domain 1"/>
    <property type="match status" value="1"/>
</dbReference>
<evidence type="ECO:0000259" key="11">
    <source>
        <dbReference type="PROSITE" id="PS50011"/>
    </source>
</evidence>
<keyword evidence="6 9" id="KW-0067">ATP-binding</keyword>
<dbReference type="Pfam" id="PF00069">
    <property type="entry name" value="Pkinase"/>
    <property type="match status" value="1"/>
</dbReference>
<evidence type="ECO:0000313" key="13">
    <source>
        <dbReference type="Proteomes" id="UP000031668"/>
    </source>
</evidence>
<dbReference type="GO" id="GO:0031032">
    <property type="term" value="P:actomyosin structure organization"/>
    <property type="evidence" value="ECO:0007669"/>
    <property type="project" value="TreeGrafter"/>
</dbReference>
<dbReference type="Gene3D" id="1.10.510.10">
    <property type="entry name" value="Transferase(Phosphotransferase) domain 1"/>
    <property type="match status" value="1"/>
</dbReference>
<dbReference type="SUPFAM" id="SSF56112">
    <property type="entry name" value="Protein kinase-like (PK-like)"/>
    <property type="match status" value="1"/>
</dbReference>
<accession>A0A0C2J0W5</accession>
<dbReference type="AlphaFoldDB" id="A0A0C2J0W5"/>
<sequence>MSNTLSERSLKLYQILNGKTAIVDKYRLFDLEPLLDCFFALYDLFCTPESQKRDKHVVSFIKKFGPSIDEIRRLRPSKDDFEIIRTIGKGHFGEVHVVSEKNNNDIYAMKILKKASTLTNDNIAFYEEERDVMAFARSPWITSLEYAFHDPENLYLVMEFLPGGDLLNLLNRYEDSVMEESDARFYLAEIITAVHVVHRLGYVHRDIKPENILIDMTGHLKLADFGSAAKLMGNSKVFVECQSARLSTSHQKSFNA</sequence>
<comment type="catalytic activity">
    <reaction evidence="7">
        <text>L-threonyl-[protein] + ATP = O-phospho-L-threonyl-[protein] + ADP + H(+)</text>
        <dbReference type="Rhea" id="RHEA:46608"/>
        <dbReference type="Rhea" id="RHEA-COMP:11060"/>
        <dbReference type="Rhea" id="RHEA-COMP:11605"/>
        <dbReference type="ChEBI" id="CHEBI:15378"/>
        <dbReference type="ChEBI" id="CHEBI:30013"/>
        <dbReference type="ChEBI" id="CHEBI:30616"/>
        <dbReference type="ChEBI" id="CHEBI:61977"/>
        <dbReference type="ChEBI" id="CHEBI:456216"/>
        <dbReference type="EC" id="2.7.11.1"/>
    </reaction>
</comment>
<keyword evidence="5 9" id="KW-0547">Nucleotide-binding</keyword>
<comment type="similarity">
    <text evidence="10">Belongs to the protein kinase superfamily.</text>
</comment>
<dbReference type="Proteomes" id="UP000031668">
    <property type="component" value="Unassembled WGS sequence"/>
</dbReference>
<evidence type="ECO:0000256" key="6">
    <source>
        <dbReference type="ARBA" id="ARBA00022840"/>
    </source>
</evidence>
<dbReference type="InterPro" id="IPR017441">
    <property type="entry name" value="Protein_kinase_ATP_BS"/>
</dbReference>
<evidence type="ECO:0000256" key="7">
    <source>
        <dbReference type="ARBA" id="ARBA00047899"/>
    </source>
</evidence>
<dbReference type="PROSITE" id="PS00108">
    <property type="entry name" value="PROTEIN_KINASE_ST"/>
    <property type="match status" value="1"/>
</dbReference>
<dbReference type="GO" id="GO:0005524">
    <property type="term" value="F:ATP binding"/>
    <property type="evidence" value="ECO:0007669"/>
    <property type="project" value="UniProtKB-UniRule"/>
</dbReference>
<evidence type="ECO:0000256" key="8">
    <source>
        <dbReference type="ARBA" id="ARBA00048679"/>
    </source>
</evidence>
<comment type="subcellular location">
    <subcellularLocation>
        <location evidence="2">Cytoplasm</location>
    </subcellularLocation>
</comment>